<dbReference type="InterPro" id="IPR000719">
    <property type="entry name" value="Prot_kinase_dom"/>
</dbReference>
<dbReference type="Proteomes" id="UP000674179">
    <property type="component" value="Chromosome 19"/>
</dbReference>
<dbReference type="SUPFAM" id="SSF56112">
    <property type="entry name" value="Protein kinase-like (PK-like)"/>
    <property type="match status" value="1"/>
</dbReference>
<dbReference type="Gene3D" id="1.10.510.10">
    <property type="entry name" value="Transferase(Phosphotransferase) domain 1"/>
    <property type="match status" value="1"/>
</dbReference>
<dbReference type="GO" id="GO:0004672">
    <property type="term" value="F:protein kinase activity"/>
    <property type="evidence" value="ECO:0007669"/>
    <property type="project" value="InterPro"/>
</dbReference>
<dbReference type="AlphaFoldDB" id="A0A836GY41"/>
<protein>
    <recommendedName>
        <fullName evidence="2">Protein kinase domain-containing protein</fullName>
    </recommendedName>
</protein>
<proteinExistence type="predicted"/>
<name>A0A836GY41_LEIEN</name>
<dbReference type="RefSeq" id="XP_067693751.1">
    <property type="nucleotide sequence ID" value="XM_067838156.1"/>
</dbReference>
<keyword evidence="4" id="KW-1185">Reference proteome</keyword>
<feature type="domain" description="Protein kinase" evidence="2">
    <location>
        <begin position="156"/>
        <end position="619"/>
    </location>
</feature>
<dbReference type="EMBL" id="JAFHKP010000019">
    <property type="protein sequence ID" value="KAG5481254.1"/>
    <property type="molecule type" value="Genomic_DNA"/>
</dbReference>
<comment type="caution">
    <text evidence="3">The sequence shown here is derived from an EMBL/GenBank/DDBJ whole genome shotgun (WGS) entry which is preliminary data.</text>
</comment>
<gene>
    <name evidence="3" type="ORF">CUR178_06487</name>
</gene>
<evidence type="ECO:0000313" key="4">
    <source>
        <dbReference type="Proteomes" id="UP000674179"/>
    </source>
</evidence>
<dbReference type="KEGG" id="lenr:94173666"/>
<dbReference type="Pfam" id="PF07714">
    <property type="entry name" value="PK_Tyr_Ser-Thr"/>
    <property type="match status" value="1"/>
</dbReference>
<dbReference type="GeneID" id="94173666"/>
<feature type="region of interest" description="Disordered" evidence="1">
    <location>
        <begin position="162"/>
        <end position="189"/>
    </location>
</feature>
<dbReference type="GO" id="GO:0005524">
    <property type="term" value="F:ATP binding"/>
    <property type="evidence" value="ECO:0007669"/>
    <property type="project" value="InterPro"/>
</dbReference>
<feature type="compositionally biased region" description="Low complexity" evidence="1">
    <location>
        <begin position="162"/>
        <end position="173"/>
    </location>
</feature>
<reference evidence="3 4" key="1">
    <citation type="submission" date="2021-02" db="EMBL/GenBank/DDBJ databases">
        <title>Leishmania (Mundinia) enrietti genome sequencing and assembly.</title>
        <authorList>
            <person name="Almutairi H."/>
            <person name="Gatherer D."/>
        </authorList>
    </citation>
    <scope>NUCLEOTIDE SEQUENCE [LARGE SCALE GENOMIC DNA]</scope>
    <source>
        <strain evidence="3">CUR178</strain>
    </source>
</reference>
<sequence>MAFRPHNGRRLCQEAAALGLPELLVPPFKWPLLVTALDVLEATTSASAQSPVDDVDSVVDTHEHIGGEVMEPEGDVASWEALRHHQGAVCCLVQQLAGPQFRVLPWDLDALNQRGVASTTPSRSSPLSLPALPPRRVFLAESTDFSGHGCVVKLLPAPAPQGSSGSAGALSSATNPSPPDSSAYTPRWSPHCPVKEPAVSAEAATLLHLRAPLPPRLDHEEMLLQRVFEAHPNVVTALGVVMAEERVCCCQYASVSQTPPVPSAMRDRSALSKVGSPSVAAPCEVRAMLLENVSGGAWCDFLGTYGEFVTPLCVMRWFMDVTTGLAHLHSHRVVHGNLTPANILVRLTAVGPRGAFGGANAPAQEYDCAGQLLEALAPMAGIVDLTSTNARAVPCEQLILSALLEKTQLVLSGFRCARRMRSEDGGVARKRVTEVEEDPLRGPREDREDARAAAADLWNAALAFYLLLVGGAAAVARGWDAPVTRGSGCDVAGTPAYLHGGIAHPLLRLVSVWPPKALSPGPMQRAGGRSESDCESEPRCVASESVTHPVSHTGAADAAPPLQAAQMAARLHPRWATLPCQFLKILDEVLQSGGDPTKMPTAAETVRLMAQIMASPPVLQRCMVCVVPPPALLLEQLLDSLRDSAGGPFVCRPMACMPLGCALQDADARMLCLRIGCDASDASLQWLQLASWGVRLLELERILVQPEGVLAEWAAVDDSALMLLRALMWISQHQSGTRQSVMRCADSVALLLTIVRRAMAEVPSVHDEQRGRRQGALPFFSNEFQLIVARCIAWGQPPPPLKDLIICAVMVACIHFQRAANGREAVHSHGFMRS</sequence>
<organism evidence="3 4">
    <name type="scientific">Leishmania enriettii</name>
    <dbReference type="NCBI Taxonomy" id="5663"/>
    <lineage>
        <taxon>Eukaryota</taxon>
        <taxon>Discoba</taxon>
        <taxon>Euglenozoa</taxon>
        <taxon>Kinetoplastea</taxon>
        <taxon>Metakinetoplastina</taxon>
        <taxon>Trypanosomatida</taxon>
        <taxon>Trypanosomatidae</taxon>
        <taxon>Leishmaniinae</taxon>
        <taxon>Leishmania</taxon>
    </lineage>
</organism>
<dbReference type="InterPro" id="IPR001245">
    <property type="entry name" value="Ser-Thr/Tyr_kinase_cat_dom"/>
</dbReference>
<evidence type="ECO:0000256" key="1">
    <source>
        <dbReference type="SAM" id="MobiDB-lite"/>
    </source>
</evidence>
<evidence type="ECO:0000259" key="2">
    <source>
        <dbReference type="PROSITE" id="PS50011"/>
    </source>
</evidence>
<accession>A0A836GY41</accession>
<dbReference type="OrthoDB" id="4062651at2759"/>
<feature type="region of interest" description="Disordered" evidence="1">
    <location>
        <begin position="426"/>
        <end position="447"/>
    </location>
</feature>
<evidence type="ECO:0000313" key="3">
    <source>
        <dbReference type="EMBL" id="KAG5481254.1"/>
    </source>
</evidence>
<dbReference type="PROSITE" id="PS50011">
    <property type="entry name" value="PROTEIN_KINASE_DOM"/>
    <property type="match status" value="1"/>
</dbReference>
<dbReference type="InterPro" id="IPR011009">
    <property type="entry name" value="Kinase-like_dom_sf"/>
</dbReference>